<dbReference type="KEGG" id="tdl:TDEL_0A03270"/>
<accession>G8ZM15</accession>
<dbReference type="OrthoDB" id="4067856at2759"/>
<dbReference type="HOGENOM" id="CLU_101503_0_0_1"/>
<dbReference type="FunCoup" id="G8ZM15">
    <property type="interactions" value="72"/>
</dbReference>
<organism evidence="1 2">
    <name type="scientific">Torulaspora delbrueckii</name>
    <name type="common">Yeast</name>
    <name type="synonym">Candida colliculosa</name>
    <dbReference type="NCBI Taxonomy" id="4950"/>
    <lineage>
        <taxon>Eukaryota</taxon>
        <taxon>Fungi</taxon>
        <taxon>Dikarya</taxon>
        <taxon>Ascomycota</taxon>
        <taxon>Saccharomycotina</taxon>
        <taxon>Saccharomycetes</taxon>
        <taxon>Saccharomycetales</taxon>
        <taxon>Saccharomycetaceae</taxon>
        <taxon>Torulaspora</taxon>
    </lineage>
</organism>
<evidence type="ECO:0000313" key="1">
    <source>
        <dbReference type="EMBL" id="CCE89659.1"/>
    </source>
</evidence>
<dbReference type="GeneID" id="11503079"/>
<dbReference type="EMBL" id="HE616742">
    <property type="protein sequence ID" value="CCE89659.1"/>
    <property type="molecule type" value="Genomic_DNA"/>
</dbReference>
<dbReference type="GO" id="GO:0000776">
    <property type="term" value="C:kinetochore"/>
    <property type="evidence" value="ECO:0007669"/>
    <property type="project" value="EnsemblFungi"/>
</dbReference>
<gene>
    <name evidence="1" type="primary">TDEL0A03270</name>
    <name evidence="1" type="ORF">TDEL_0A03270</name>
</gene>
<name>G8ZM15_TORDE</name>
<dbReference type="eggNOG" id="ENOG502S64F">
    <property type="taxonomic scope" value="Eukaryota"/>
</dbReference>
<dbReference type="STRING" id="1076872.G8ZM15"/>
<dbReference type="InParanoid" id="G8ZM15"/>
<dbReference type="AlphaFoldDB" id="G8ZM15"/>
<reference evidence="1 2" key="1">
    <citation type="journal article" date="2011" name="Proc. Natl. Acad. Sci. U.S.A.">
        <title>Evolutionary erosion of yeast sex chromosomes by mating-type switching accidents.</title>
        <authorList>
            <person name="Gordon J.L."/>
            <person name="Armisen D."/>
            <person name="Proux-Wera E."/>
            <person name="Oheigeartaigh S.S."/>
            <person name="Byrne K.P."/>
            <person name="Wolfe K.H."/>
        </authorList>
    </citation>
    <scope>NUCLEOTIDE SEQUENCE [LARGE SCALE GENOMIC DNA]</scope>
    <source>
        <strain evidence="2">ATCC 10662 / CBS 1146 / NBRC 0425 / NCYC 2629 / NRRL Y-866</strain>
    </source>
</reference>
<proteinExistence type="predicted"/>
<protein>
    <submittedName>
        <fullName evidence="1">Uncharacterized protein</fullName>
    </submittedName>
</protein>
<dbReference type="RefSeq" id="XP_003678870.1">
    <property type="nucleotide sequence ID" value="XM_003678822.1"/>
</dbReference>
<evidence type="ECO:0000313" key="2">
    <source>
        <dbReference type="Proteomes" id="UP000005627"/>
    </source>
</evidence>
<sequence>MYEELVRFVRDECARRSQLSDLQGQIPSAVLKGLKTKINEEDQLNVIKQDAVCKRIYDLESEWRKSKIKEITELIGDIPKYSIGTQIQDTDSGISIDKLVEDVSKLPNMGMFNPGADEADKSSKVLTEYTNLREDLIEKCQAITLGKQTVLDLENQARMIRYLINSTVEENSEYFETYHSKVSSSLEELRLFLEEAIKSSDSQPEKRLKLRKVLDNF</sequence>
<dbReference type="Proteomes" id="UP000005627">
    <property type="component" value="Chromosome 1"/>
</dbReference>
<keyword evidence="2" id="KW-1185">Reference proteome</keyword>